<sequence length="53" mass="5748">MICQTSDEAIQVALLAPGPTSPACIQLIASFCCCDHFSSFLTHEYEQGYLCCS</sequence>
<keyword evidence="1" id="KW-1185">Reference proteome</keyword>
<evidence type="ECO:0000313" key="1">
    <source>
        <dbReference type="Proteomes" id="UP000025227"/>
    </source>
</evidence>
<dbReference type="WBParaSite" id="HCON_00001920-00001">
    <property type="protein sequence ID" value="HCON_00001920-00001"/>
    <property type="gene ID" value="HCON_00001920"/>
</dbReference>
<name>A0A7I4XSG0_HAECO</name>
<accession>A0A7I4XSG0</accession>
<protein>
    <submittedName>
        <fullName evidence="2">Protein F09G8.5</fullName>
    </submittedName>
</protein>
<dbReference type="AlphaFoldDB" id="A0A7I4XSG0"/>
<dbReference type="Proteomes" id="UP000025227">
    <property type="component" value="Unplaced"/>
</dbReference>
<organism evidence="1 2">
    <name type="scientific">Haemonchus contortus</name>
    <name type="common">Barber pole worm</name>
    <dbReference type="NCBI Taxonomy" id="6289"/>
    <lineage>
        <taxon>Eukaryota</taxon>
        <taxon>Metazoa</taxon>
        <taxon>Ecdysozoa</taxon>
        <taxon>Nematoda</taxon>
        <taxon>Chromadorea</taxon>
        <taxon>Rhabditida</taxon>
        <taxon>Rhabditina</taxon>
        <taxon>Rhabditomorpha</taxon>
        <taxon>Strongyloidea</taxon>
        <taxon>Trichostrongylidae</taxon>
        <taxon>Haemonchus</taxon>
    </lineage>
</organism>
<reference evidence="2" key="1">
    <citation type="submission" date="2020-12" db="UniProtKB">
        <authorList>
            <consortium name="WormBaseParasite"/>
        </authorList>
    </citation>
    <scope>IDENTIFICATION</scope>
    <source>
        <strain evidence="2">MHco3</strain>
    </source>
</reference>
<evidence type="ECO:0000313" key="2">
    <source>
        <dbReference type="WBParaSite" id="HCON_00001920-00001"/>
    </source>
</evidence>
<proteinExistence type="predicted"/>